<dbReference type="Pfam" id="PF00072">
    <property type="entry name" value="Response_reg"/>
    <property type="match status" value="1"/>
</dbReference>
<dbReference type="PANTHER" id="PTHR48111:SF4">
    <property type="entry name" value="DNA-BINDING DUAL TRANSCRIPTIONAL REGULATOR OMPR"/>
    <property type="match status" value="1"/>
</dbReference>
<feature type="domain" description="OmpR/PhoB-type" evidence="9">
    <location>
        <begin position="153"/>
        <end position="252"/>
    </location>
</feature>
<keyword evidence="3" id="KW-0805">Transcription regulation</keyword>
<feature type="modified residue" description="4-aspartylphosphate" evidence="6">
    <location>
        <position position="74"/>
    </location>
</feature>
<proteinExistence type="predicted"/>
<keyword evidence="4 7" id="KW-0238">DNA-binding</keyword>
<gene>
    <name evidence="10" type="ORF">AWB69_02136</name>
</gene>
<dbReference type="SMART" id="SM00862">
    <property type="entry name" value="Trans_reg_C"/>
    <property type="match status" value="1"/>
</dbReference>
<evidence type="ECO:0000259" key="8">
    <source>
        <dbReference type="PROSITE" id="PS50110"/>
    </source>
</evidence>
<dbReference type="InterPro" id="IPR016032">
    <property type="entry name" value="Sig_transdc_resp-reg_C-effctor"/>
</dbReference>
<evidence type="ECO:0000256" key="2">
    <source>
        <dbReference type="ARBA" id="ARBA00023012"/>
    </source>
</evidence>
<evidence type="ECO:0000256" key="3">
    <source>
        <dbReference type="ARBA" id="ARBA00023015"/>
    </source>
</evidence>
<evidence type="ECO:0000259" key="9">
    <source>
        <dbReference type="PROSITE" id="PS51755"/>
    </source>
</evidence>
<dbReference type="SUPFAM" id="SSF46894">
    <property type="entry name" value="C-terminal effector domain of the bipartite response regulators"/>
    <property type="match status" value="1"/>
</dbReference>
<dbReference type="GO" id="GO:0006355">
    <property type="term" value="P:regulation of DNA-templated transcription"/>
    <property type="evidence" value="ECO:0007669"/>
    <property type="project" value="InterPro"/>
</dbReference>
<dbReference type="InterPro" id="IPR001789">
    <property type="entry name" value="Sig_transdc_resp-reg_receiver"/>
</dbReference>
<dbReference type="AlphaFoldDB" id="A0A158G6G0"/>
<dbReference type="Proteomes" id="UP000054683">
    <property type="component" value="Unassembled WGS sequence"/>
</dbReference>
<dbReference type="InterPro" id="IPR011006">
    <property type="entry name" value="CheY-like_superfamily"/>
</dbReference>
<dbReference type="Pfam" id="PF00486">
    <property type="entry name" value="Trans_reg_C"/>
    <property type="match status" value="1"/>
</dbReference>
<dbReference type="Gene3D" id="3.40.50.2300">
    <property type="match status" value="1"/>
</dbReference>
<evidence type="ECO:0000256" key="5">
    <source>
        <dbReference type="ARBA" id="ARBA00023163"/>
    </source>
</evidence>
<dbReference type="PANTHER" id="PTHR48111">
    <property type="entry name" value="REGULATOR OF RPOS"/>
    <property type="match status" value="1"/>
</dbReference>
<feature type="domain" description="Response regulatory" evidence="8">
    <location>
        <begin position="25"/>
        <end position="139"/>
    </location>
</feature>
<name>A0A158G6G0_9BURK</name>
<dbReference type="PROSITE" id="PS51755">
    <property type="entry name" value="OMPR_PHOB"/>
    <property type="match status" value="1"/>
</dbReference>
<dbReference type="CDD" id="cd00383">
    <property type="entry name" value="trans_reg_C"/>
    <property type="match status" value="1"/>
</dbReference>
<organism evidence="10 11">
    <name type="scientific">Caballeronia udeis</name>
    <dbReference type="NCBI Taxonomy" id="1232866"/>
    <lineage>
        <taxon>Bacteria</taxon>
        <taxon>Pseudomonadati</taxon>
        <taxon>Pseudomonadota</taxon>
        <taxon>Betaproteobacteria</taxon>
        <taxon>Burkholderiales</taxon>
        <taxon>Burkholderiaceae</taxon>
        <taxon>Caballeronia</taxon>
    </lineage>
</organism>
<dbReference type="SMART" id="SM00448">
    <property type="entry name" value="REC"/>
    <property type="match status" value="1"/>
</dbReference>
<reference evidence="10 11" key="1">
    <citation type="submission" date="2016-01" db="EMBL/GenBank/DDBJ databases">
        <authorList>
            <person name="Oliw E.H."/>
        </authorList>
    </citation>
    <scope>NUCLEOTIDE SEQUENCE [LARGE SCALE GENOMIC DNA]</scope>
    <source>
        <strain evidence="10">LMG 27134</strain>
    </source>
</reference>
<dbReference type="SUPFAM" id="SSF52172">
    <property type="entry name" value="CheY-like"/>
    <property type="match status" value="1"/>
</dbReference>
<dbReference type="InterPro" id="IPR036388">
    <property type="entry name" value="WH-like_DNA-bd_sf"/>
</dbReference>
<evidence type="ECO:0000256" key="4">
    <source>
        <dbReference type="ARBA" id="ARBA00023125"/>
    </source>
</evidence>
<dbReference type="InterPro" id="IPR001867">
    <property type="entry name" value="OmpR/PhoB-type_DNA-bd"/>
</dbReference>
<accession>A0A158G6G0</accession>
<evidence type="ECO:0000256" key="1">
    <source>
        <dbReference type="ARBA" id="ARBA00022553"/>
    </source>
</evidence>
<dbReference type="GO" id="GO:0000156">
    <property type="term" value="F:phosphorelay response regulator activity"/>
    <property type="evidence" value="ECO:0007669"/>
    <property type="project" value="TreeGrafter"/>
</dbReference>
<dbReference type="InterPro" id="IPR039420">
    <property type="entry name" value="WalR-like"/>
</dbReference>
<evidence type="ECO:0000256" key="6">
    <source>
        <dbReference type="PROSITE-ProRule" id="PRU00169"/>
    </source>
</evidence>
<protein>
    <submittedName>
        <fullName evidence="10">Transcriptional regulator</fullName>
    </submittedName>
</protein>
<keyword evidence="5" id="KW-0804">Transcription</keyword>
<evidence type="ECO:0000313" key="11">
    <source>
        <dbReference type="Proteomes" id="UP000054683"/>
    </source>
</evidence>
<dbReference type="Gene3D" id="6.10.250.690">
    <property type="match status" value="1"/>
</dbReference>
<keyword evidence="2" id="KW-0902">Two-component regulatory system</keyword>
<dbReference type="GO" id="GO:0005829">
    <property type="term" value="C:cytosol"/>
    <property type="evidence" value="ECO:0007669"/>
    <property type="project" value="TreeGrafter"/>
</dbReference>
<dbReference type="GO" id="GO:0032993">
    <property type="term" value="C:protein-DNA complex"/>
    <property type="evidence" value="ECO:0007669"/>
    <property type="project" value="TreeGrafter"/>
</dbReference>
<dbReference type="EMBL" id="FCOK02000010">
    <property type="protein sequence ID" value="SAL27685.1"/>
    <property type="molecule type" value="Genomic_DNA"/>
</dbReference>
<sequence length="270" mass="30752">MKEAERNQCREKALWRLRMNHMTHHVLLVDDDPVVRDLVREYLQGNGLAVSVLHDGTGLKRRLDAERPSIVVLDVMMPEQDGISALRELRAAGDDIPVIFLTARSDVIDRVIGLELGADDYLAKPFDPRELLARIRTVLRRRDAAAPGAPEDRPPYRFGPYEVDFAARELRHNGERVPLRSGEFATLKIFVKNEMVVLTRAQLNEKLRGQAGTYRDRSLDVSIWRLRRLLEADPSDPRYVQTVWGQGYIFVPHGETGAVERAIRRASTEA</sequence>
<dbReference type="Gene3D" id="1.10.10.10">
    <property type="entry name" value="Winged helix-like DNA-binding domain superfamily/Winged helix DNA-binding domain"/>
    <property type="match status" value="1"/>
</dbReference>
<keyword evidence="1 6" id="KW-0597">Phosphoprotein</keyword>
<evidence type="ECO:0000313" key="10">
    <source>
        <dbReference type="EMBL" id="SAL27685.1"/>
    </source>
</evidence>
<evidence type="ECO:0000256" key="7">
    <source>
        <dbReference type="PROSITE-ProRule" id="PRU01091"/>
    </source>
</evidence>
<dbReference type="GO" id="GO:0000976">
    <property type="term" value="F:transcription cis-regulatory region binding"/>
    <property type="evidence" value="ECO:0007669"/>
    <property type="project" value="TreeGrafter"/>
</dbReference>
<feature type="DNA-binding region" description="OmpR/PhoB-type" evidence="7">
    <location>
        <begin position="153"/>
        <end position="252"/>
    </location>
</feature>
<dbReference type="PROSITE" id="PS50110">
    <property type="entry name" value="RESPONSE_REGULATORY"/>
    <property type="match status" value="1"/>
</dbReference>